<protein>
    <submittedName>
        <fullName evidence="2">Uncharacterized protein</fullName>
    </submittedName>
</protein>
<evidence type="ECO:0000313" key="2">
    <source>
        <dbReference type="EMBL" id="MRV70717.1"/>
    </source>
</evidence>
<feature type="region of interest" description="Disordered" evidence="1">
    <location>
        <begin position="1"/>
        <end position="27"/>
    </location>
</feature>
<dbReference type="Proteomes" id="UP000446768">
    <property type="component" value="Unassembled WGS sequence"/>
</dbReference>
<accession>A0A7X2IJJ0</accession>
<reference evidence="2 3" key="1">
    <citation type="submission" date="2019-11" db="EMBL/GenBank/DDBJ databases">
        <title>Novel species isolated from a subtropical stream in China.</title>
        <authorList>
            <person name="Lu H."/>
        </authorList>
    </citation>
    <scope>NUCLEOTIDE SEQUENCE [LARGE SCALE GENOMIC DNA]</scope>
    <source>
        <strain evidence="2 3">FT92W</strain>
    </source>
</reference>
<dbReference type="RefSeq" id="WP_154371210.1">
    <property type="nucleotide sequence ID" value="NZ_WKJJ01000002.1"/>
</dbReference>
<sequence>MSSARSTKASNALDRLKERSGNRMYSMSRTGNGHFFLTEGPGKPPLCPPMELDDFVAFVNSQGPQKPQRISKLDKEFEKQLTKKPATGKA</sequence>
<organism evidence="2 3">
    <name type="scientific">Pseudoduganella rivuli</name>
    <dbReference type="NCBI Taxonomy" id="2666085"/>
    <lineage>
        <taxon>Bacteria</taxon>
        <taxon>Pseudomonadati</taxon>
        <taxon>Pseudomonadota</taxon>
        <taxon>Betaproteobacteria</taxon>
        <taxon>Burkholderiales</taxon>
        <taxon>Oxalobacteraceae</taxon>
        <taxon>Telluria group</taxon>
        <taxon>Pseudoduganella</taxon>
    </lineage>
</organism>
<comment type="caution">
    <text evidence="2">The sequence shown here is derived from an EMBL/GenBank/DDBJ whole genome shotgun (WGS) entry which is preliminary data.</text>
</comment>
<feature type="region of interest" description="Disordered" evidence="1">
    <location>
        <begin position="62"/>
        <end position="90"/>
    </location>
</feature>
<dbReference type="EMBL" id="WKJJ01000002">
    <property type="protein sequence ID" value="MRV70717.1"/>
    <property type="molecule type" value="Genomic_DNA"/>
</dbReference>
<gene>
    <name evidence="2" type="ORF">GJ700_03165</name>
</gene>
<evidence type="ECO:0000256" key="1">
    <source>
        <dbReference type="SAM" id="MobiDB-lite"/>
    </source>
</evidence>
<proteinExistence type="predicted"/>
<feature type="compositionally biased region" description="Basic and acidic residues" evidence="1">
    <location>
        <begin position="71"/>
        <end position="81"/>
    </location>
</feature>
<feature type="compositionally biased region" description="Polar residues" evidence="1">
    <location>
        <begin position="1"/>
        <end position="10"/>
    </location>
</feature>
<evidence type="ECO:0000313" key="3">
    <source>
        <dbReference type="Proteomes" id="UP000446768"/>
    </source>
</evidence>
<dbReference type="AlphaFoldDB" id="A0A7X2IJJ0"/>
<keyword evidence="3" id="KW-1185">Reference proteome</keyword>
<name>A0A7X2IJJ0_9BURK</name>